<evidence type="ECO:0000313" key="1">
    <source>
        <dbReference type="EMBL" id="SDD79611.1"/>
    </source>
</evidence>
<accession>A0A1G6XNQ6</accession>
<evidence type="ECO:0008006" key="3">
    <source>
        <dbReference type="Google" id="ProtNLM"/>
    </source>
</evidence>
<evidence type="ECO:0000313" key="2">
    <source>
        <dbReference type="Proteomes" id="UP000198757"/>
    </source>
</evidence>
<organism evidence="1 2">
    <name type="scientific">Niabella drilacis (strain DSM 25811 / CCM 8410 / CCUG 62505 / LMG 26954 / E90)</name>
    <dbReference type="NCBI Taxonomy" id="1285928"/>
    <lineage>
        <taxon>Bacteria</taxon>
        <taxon>Pseudomonadati</taxon>
        <taxon>Bacteroidota</taxon>
        <taxon>Chitinophagia</taxon>
        <taxon>Chitinophagales</taxon>
        <taxon>Chitinophagaceae</taxon>
        <taxon>Niabella</taxon>
    </lineage>
</organism>
<sequence>NYLGMKKVNTKGIAQANKCMTMAATAYNLKKLLMYAGGPKVVAKAQALITKFEHYYSNLFKNISTQRIFALCIIIM</sequence>
<dbReference type="AlphaFoldDB" id="A0A1G6XNQ6"/>
<proteinExistence type="predicted"/>
<dbReference type="EMBL" id="FMZO01000013">
    <property type="protein sequence ID" value="SDD79611.1"/>
    <property type="molecule type" value="Genomic_DNA"/>
</dbReference>
<reference evidence="2" key="1">
    <citation type="submission" date="2016-10" db="EMBL/GenBank/DDBJ databases">
        <authorList>
            <person name="Varghese N."/>
            <person name="Submissions S."/>
        </authorList>
    </citation>
    <scope>NUCLEOTIDE SEQUENCE [LARGE SCALE GENOMIC DNA]</scope>
    <source>
        <strain evidence="2">DSM 25811 / CCM 8410 / LMG 26954 / E90</strain>
    </source>
</reference>
<feature type="non-terminal residue" evidence="1">
    <location>
        <position position="1"/>
    </location>
</feature>
<protein>
    <recommendedName>
        <fullName evidence="3">Transposase DDE domain-containing protein</fullName>
    </recommendedName>
</protein>
<dbReference type="Proteomes" id="UP000198757">
    <property type="component" value="Unassembled WGS sequence"/>
</dbReference>
<gene>
    <name evidence="1" type="ORF">SAMN04487894_113135</name>
</gene>
<keyword evidence="2" id="KW-1185">Reference proteome</keyword>
<name>A0A1G6XNQ6_NIADE</name>